<protein>
    <submittedName>
        <fullName evidence="1">Uncharacterized protein</fullName>
    </submittedName>
</protein>
<reference evidence="1" key="1">
    <citation type="journal article" date="2023" name="Mol. Ecol. Resour.">
        <title>Chromosome-level genome assembly of a triploid poplar Populus alba 'Berolinensis'.</title>
        <authorList>
            <person name="Chen S."/>
            <person name="Yu Y."/>
            <person name="Wang X."/>
            <person name="Wang S."/>
            <person name="Zhang T."/>
            <person name="Zhou Y."/>
            <person name="He R."/>
            <person name="Meng N."/>
            <person name="Wang Y."/>
            <person name="Liu W."/>
            <person name="Liu Z."/>
            <person name="Liu J."/>
            <person name="Guo Q."/>
            <person name="Huang H."/>
            <person name="Sederoff R.R."/>
            <person name="Wang G."/>
            <person name="Qu G."/>
            <person name="Chen S."/>
        </authorList>
    </citation>
    <scope>NUCLEOTIDE SEQUENCE</scope>
    <source>
        <strain evidence="1">SC-2020</strain>
    </source>
</reference>
<name>A0AAD6Q6P1_9ROSI</name>
<evidence type="ECO:0000313" key="1">
    <source>
        <dbReference type="EMBL" id="KAJ6979103.1"/>
    </source>
</evidence>
<comment type="caution">
    <text evidence="1">The sequence shown here is derived from an EMBL/GenBank/DDBJ whole genome shotgun (WGS) entry which is preliminary data.</text>
</comment>
<accession>A0AAD6Q6P1</accession>
<dbReference type="EMBL" id="JAQIZT010000011">
    <property type="protein sequence ID" value="KAJ6979103.1"/>
    <property type="molecule type" value="Genomic_DNA"/>
</dbReference>
<keyword evidence="2" id="KW-1185">Reference proteome</keyword>
<dbReference type="Proteomes" id="UP001164929">
    <property type="component" value="Chromosome 11"/>
</dbReference>
<organism evidence="1 2">
    <name type="scientific">Populus alba x Populus x berolinensis</name>
    <dbReference type="NCBI Taxonomy" id="444605"/>
    <lineage>
        <taxon>Eukaryota</taxon>
        <taxon>Viridiplantae</taxon>
        <taxon>Streptophyta</taxon>
        <taxon>Embryophyta</taxon>
        <taxon>Tracheophyta</taxon>
        <taxon>Spermatophyta</taxon>
        <taxon>Magnoliopsida</taxon>
        <taxon>eudicotyledons</taxon>
        <taxon>Gunneridae</taxon>
        <taxon>Pentapetalae</taxon>
        <taxon>rosids</taxon>
        <taxon>fabids</taxon>
        <taxon>Malpighiales</taxon>
        <taxon>Salicaceae</taxon>
        <taxon>Saliceae</taxon>
        <taxon>Populus</taxon>
    </lineage>
</organism>
<gene>
    <name evidence="1" type="ORF">NC653_027306</name>
</gene>
<dbReference type="AlphaFoldDB" id="A0AAD6Q6P1"/>
<sequence>MGHGKVKVETLHPTDGGSLTEKFETFMCTVWGGDRPWPLARRSSSKAILLLLLSICSSSCIFSTRHAPIQSIMGVDSLPMQPSRPRR</sequence>
<evidence type="ECO:0000313" key="2">
    <source>
        <dbReference type="Proteomes" id="UP001164929"/>
    </source>
</evidence>
<proteinExistence type="predicted"/>